<dbReference type="PANTHER" id="PTHR10492">
    <property type="match status" value="1"/>
</dbReference>
<dbReference type="EMBL" id="KN738119">
    <property type="protein sequence ID" value="KIH54989.1"/>
    <property type="molecule type" value="Genomic_DNA"/>
</dbReference>
<protein>
    <submittedName>
        <fullName evidence="1">Uncharacterized protein</fullName>
    </submittedName>
</protein>
<gene>
    <name evidence="1" type="ORF">ANCDUO_14863</name>
</gene>
<proteinExistence type="predicted"/>
<dbReference type="OrthoDB" id="10055660at2759"/>
<organism evidence="1 2">
    <name type="scientific">Ancylostoma duodenale</name>
    <dbReference type="NCBI Taxonomy" id="51022"/>
    <lineage>
        <taxon>Eukaryota</taxon>
        <taxon>Metazoa</taxon>
        <taxon>Ecdysozoa</taxon>
        <taxon>Nematoda</taxon>
        <taxon>Chromadorea</taxon>
        <taxon>Rhabditida</taxon>
        <taxon>Rhabditina</taxon>
        <taxon>Rhabditomorpha</taxon>
        <taxon>Strongyloidea</taxon>
        <taxon>Ancylostomatidae</taxon>
        <taxon>Ancylostomatinae</taxon>
        <taxon>Ancylostoma</taxon>
    </lineage>
</organism>
<accession>A0A0C2G7X7</accession>
<evidence type="ECO:0000313" key="2">
    <source>
        <dbReference type="Proteomes" id="UP000054047"/>
    </source>
</evidence>
<keyword evidence="2" id="KW-1185">Reference proteome</keyword>
<dbReference type="Proteomes" id="UP000054047">
    <property type="component" value="Unassembled WGS sequence"/>
</dbReference>
<dbReference type="AlphaFoldDB" id="A0A0C2G7X7"/>
<dbReference type="PANTHER" id="PTHR10492:SF57">
    <property type="entry name" value="ATP-DEPENDENT DNA HELICASE"/>
    <property type="match status" value="1"/>
</dbReference>
<sequence length="282" mass="32751">MWLKNKIYPTQIEDIIPAEIPNLEEDPGLFEIITKNMIHGPCGPLNSGSPCMKDRKCSKRYPREFIQETQTGNDVYPVYKTRKPGEGGFATVVKVRMDNQQTEIEMDTIWVVPYSPLLSKLFEAHINVGYCNSVKTIKHICKYVNKAIRLEDENGALNEIMQYLMGRYISANEGVWHVLVFTIHERYTPVMHLSVHLDNGQRVYFTTDNAQDRAACPNTTRTAFFLLSQQDTFARTLLYRKCRNIIPGMHQEKYFVRENKVFPFQEAMCVQVMSQDEFIQFT</sequence>
<name>A0A0C2G7X7_9BILA</name>
<reference evidence="1 2" key="1">
    <citation type="submission" date="2013-12" db="EMBL/GenBank/DDBJ databases">
        <title>Draft genome of the parsitic nematode Ancylostoma duodenale.</title>
        <authorList>
            <person name="Mitreva M."/>
        </authorList>
    </citation>
    <scope>NUCLEOTIDE SEQUENCE [LARGE SCALE GENOMIC DNA]</scope>
    <source>
        <strain evidence="1 2">Zhejiang</strain>
    </source>
</reference>
<evidence type="ECO:0000313" key="1">
    <source>
        <dbReference type="EMBL" id="KIH54989.1"/>
    </source>
</evidence>